<feature type="region of interest" description="Disordered" evidence="1">
    <location>
        <begin position="1"/>
        <end position="32"/>
    </location>
</feature>
<dbReference type="EMBL" id="SDWV01000006">
    <property type="protein sequence ID" value="RYC12511.1"/>
    <property type="molecule type" value="Genomic_DNA"/>
</dbReference>
<proteinExistence type="predicted"/>
<accession>A0A4Q2T3C7</accession>
<reference evidence="3 4" key="1">
    <citation type="submission" date="2019-01" db="EMBL/GenBank/DDBJ databases">
        <title>Novel species of Nocardioides.</title>
        <authorList>
            <person name="Liu Q."/>
            <person name="X Y.-H."/>
        </authorList>
    </citation>
    <scope>NUCLEOTIDE SEQUENCE [LARGE SCALE GENOMIC DNA]</scope>
    <source>
        <strain evidence="3 4">HLT2-9</strain>
    </source>
</reference>
<name>A0A4Q2T3C7_9ACTN</name>
<comment type="caution">
    <text evidence="3">The sequence shown here is derived from an EMBL/GenBank/DDBJ whole genome shotgun (WGS) entry which is preliminary data.</text>
</comment>
<dbReference type="OrthoDB" id="529907at2"/>
<sequence>MVGQRRHRRARRIGRPRTPLPAAPRRGRRSTQKAGLVIRPAVLADLPALAALEEELFGDDAWNEALVRQEIEGPGRRFVVSEDGAGRLDGYAVTMTAGDIVDLLRIAVRAESRRTGLASRLLDELLVDTDDASRMLLEVSVSNASALGFYVARQFSVIDVRPHYYRDGSEALVMCRWLPGAARAETATRND</sequence>
<keyword evidence="4" id="KW-1185">Reference proteome</keyword>
<dbReference type="AlphaFoldDB" id="A0A4Q2T3C7"/>
<feature type="domain" description="N-acetyltransferase" evidence="2">
    <location>
        <begin position="36"/>
        <end position="179"/>
    </location>
</feature>
<evidence type="ECO:0000256" key="1">
    <source>
        <dbReference type="SAM" id="MobiDB-lite"/>
    </source>
</evidence>
<gene>
    <name evidence="3" type="ORF">EUA94_07520</name>
</gene>
<organism evidence="3 4">
    <name type="scientific">Nocardioides zhouii</name>
    <dbReference type="NCBI Taxonomy" id="1168729"/>
    <lineage>
        <taxon>Bacteria</taxon>
        <taxon>Bacillati</taxon>
        <taxon>Actinomycetota</taxon>
        <taxon>Actinomycetes</taxon>
        <taxon>Propionibacteriales</taxon>
        <taxon>Nocardioidaceae</taxon>
        <taxon>Nocardioides</taxon>
    </lineage>
</organism>
<dbReference type="Pfam" id="PF13673">
    <property type="entry name" value="Acetyltransf_10"/>
    <property type="match status" value="1"/>
</dbReference>
<feature type="compositionally biased region" description="Basic residues" evidence="1">
    <location>
        <begin position="1"/>
        <end position="15"/>
    </location>
</feature>
<evidence type="ECO:0000259" key="2">
    <source>
        <dbReference type="PROSITE" id="PS51186"/>
    </source>
</evidence>
<keyword evidence="3" id="KW-0808">Transferase</keyword>
<protein>
    <submittedName>
        <fullName evidence="3">GNAT family N-acetyltransferase</fullName>
    </submittedName>
</protein>
<evidence type="ECO:0000313" key="3">
    <source>
        <dbReference type="EMBL" id="RYC12511.1"/>
    </source>
</evidence>
<dbReference type="InterPro" id="IPR016181">
    <property type="entry name" value="Acyl_CoA_acyltransferase"/>
</dbReference>
<dbReference type="InterPro" id="IPR000182">
    <property type="entry name" value="GNAT_dom"/>
</dbReference>
<dbReference type="PROSITE" id="PS51186">
    <property type="entry name" value="GNAT"/>
    <property type="match status" value="1"/>
</dbReference>
<dbReference type="Gene3D" id="3.40.630.30">
    <property type="match status" value="1"/>
</dbReference>
<dbReference type="Proteomes" id="UP000291101">
    <property type="component" value="Unassembled WGS sequence"/>
</dbReference>
<evidence type="ECO:0000313" key="4">
    <source>
        <dbReference type="Proteomes" id="UP000291101"/>
    </source>
</evidence>
<dbReference type="GO" id="GO:0016747">
    <property type="term" value="F:acyltransferase activity, transferring groups other than amino-acyl groups"/>
    <property type="evidence" value="ECO:0007669"/>
    <property type="project" value="InterPro"/>
</dbReference>
<dbReference type="SUPFAM" id="SSF55729">
    <property type="entry name" value="Acyl-CoA N-acyltransferases (Nat)"/>
    <property type="match status" value="1"/>
</dbReference>